<evidence type="ECO:0000256" key="1">
    <source>
        <dbReference type="SAM" id="MobiDB-lite"/>
    </source>
</evidence>
<dbReference type="SUPFAM" id="SSF50370">
    <property type="entry name" value="Ricin B-like lectins"/>
    <property type="match status" value="1"/>
</dbReference>
<dbReference type="InterPro" id="IPR001387">
    <property type="entry name" value="Cro/C1-type_HTH"/>
</dbReference>
<feature type="transmembrane region" description="Helical" evidence="2">
    <location>
        <begin position="135"/>
        <end position="158"/>
    </location>
</feature>
<protein>
    <submittedName>
        <fullName evidence="3">Transcriptional regulator with XRE-family HTH domain</fullName>
    </submittedName>
</protein>
<keyword evidence="4" id="KW-1185">Reference proteome</keyword>
<evidence type="ECO:0000256" key="2">
    <source>
        <dbReference type="SAM" id="Phobius"/>
    </source>
</evidence>
<comment type="caution">
    <text evidence="3">The sequence shown here is derived from an EMBL/GenBank/DDBJ whole genome shotgun (WGS) entry which is preliminary data.</text>
</comment>
<reference evidence="3 4" key="1">
    <citation type="submission" date="2020-07" db="EMBL/GenBank/DDBJ databases">
        <title>Sequencing the genomes of 1000 actinobacteria strains.</title>
        <authorList>
            <person name="Klenk H.-P."/>
        </authorList>
    </citation>
    <scope>NUCLEOTIDE SEQUENCE [LARGE SCALE GENOMIC DNA]</scope>
    <source>
        <strain evidence="3 4">DSM 42178</strain>
    </source>
</reference>
<evidence type="ECO:0000313" key="3">
    <source>
        <dbReference type="EMBL" id="NYI08210.1"/>
    </source>
</evidence>
<dbReference type="PROSITE" id="PS50231">
    <property type="entry name" value="RICIN_B_LECTIN"/>
    <property type="match status" value="1"/>
</dbReference>
<name>A0A853A419_9ACTN</name>
<feature type="compositionally biased region" description="Pro residues" evidence="1">
    <location>
        <begin position="100"/>
        <end position="122"/>
    </location>
</feature>
<proteinExistence type="predicted"/>
<dbReference type="CDD" id="cd00093">
    <property type="entry name" value="HTH_XRE"/>
    <property type="match status" value="1"/>
</dbReference>
<dbReference type="AlphaFoldDB" id="A0A853A419"/>
<dbReference type="InterPro" id="IPR035992">
    <property type="entry name" value="Ricin_B-like_lectins"/>
</dbReference>
<organism evidence="3 4">
    <name type="scientific">Allostreptomyces psammosilenae</name>
    <dbReference type="NCBI Taxonomy" id="1892865"/>
    <lineage>
        <taxon>Bacteria</taxon>
        <taxon>Bacillati</taxon>
        <taxon>Actinomycetota</taxon>
        <taxon>Actinomycetes</taxon>
        <taxon>Kitasatosporales</taxon>
        <taxon>Streptomycetaceae</taxon>
        <taxon>Allostreptomyces</taxon>
    </lineage>
</organism>
<keyword evidence="2" id="KW-1133">Transmembrane helix</keyword>
<dbReference type="EMBL" id="JACBZD010000002">
    <property type="protein sequence ID" value="NYI08210.1"/>
    <property type="molecule type" value="Genomic_DNA"/>
</dbReference>
<keyword evidence="2" id="KW-0812">Transmembrane</keyword>
<dbReference type="RefSeq" id="WP_179817066.1">
    <property type="nucleotide sequence ID" value="NZ_JACBZD010000002.1"/>
</dbReference>
<dbReference type="Pfam" id="PF13560">
    <property type="entry name" value="HTH_31"/>
    <property type="match status" value="1"/>
</dbReference>
<feature type="region of interest" description="Disordered" evidence="1">
    <location>
        <begin position="94"/>
        <end position="133"/>
    </location>
</feature>
<keyword evidence="2" id="KW-0472">Membrane</keyword>
<dbReference type="Proteomes" id="UP000567795">
    <property type="component" value="Unassembled WGS sequence"/>
</dbReference>
<gene>
    <name evidence="3" type="ORF">FHU37_005239</name>
</gene>
<dbReference type="Gene3D" id="2.80.10.50">
    <property type="match status" value="1"/>
</dbReference>
<accession>A0A853A419</accession>
<evidence type="ECO:0000313" key="4">
    <source>
        <dbReference type="Proteomes" id="UP000567795"/>
    </source>
</evidence>
<dbReference type="CDD" id="cd00161">
    <property type="entry name" value="beta-trefoil_Ricin-like"/>
    <property type="match status" value="1"/>
</dbReference>
<feature type="compositionally biased region" description="Basic residues" evidence="1">
    <location>
        <begin position="123"/>
        <end position="133"/>
    </location>
</feature>
<sequence>METASEVRPEQAGNTAEFVALLRELKARSGLSYRQLEEAATRHGEVLARSTIADTLRREALPRPEVLAAFVRACGVDGDRLRAWLDARSRLALADDPAPGTAPPPPAEEPSPPPLEPAPPRAPGRRTAGRGRRRVSPLVLAGAALALLVLGGAVVWLVRGALTAPSTAGAVFPDGEVEIRPAGAPELCLTEGRERDGRYDSAVAVQRPCAEAVPPRTRLHGIGDGRHHIQWDHPEHGLGCLTALADGAAAGLFEPRDDCSGDHPDQRFRFEPLAGPDGAYRIRVGQGDRCVGIRDGERTAGAEAVQEPCADSAAQRFLVVPLDR</sequence>